<dbReference type="RefSeq" id="WP_133617723.1">
    <property type="nucleotide sequence ID" value="NZ_SNYA01000009.1"/>
</dbReference>
<dbReference type="Pfam" id="PF02687">
    <property type="entry name" value="FtsX"/>
    <property type="match status" value="2"/>
</dbReference>
<dbReference type="InterPro" id="IPR051447">
    <property type="entry name" value="Lipoprotein-release_system"/>
</dbReference>
<comment type="caution">
    <text evidence="9">The sequence shown here is derived from an EMBL/GenBank/DDBJ whole genome shotgun (WGS) entry which is preliminary data.</text>
</comment>
<reference evidence="9 10" key="1">
    <citation type="submission" date="2019-03" db="EMBL/GenBank/DDBJ databases">
        <title>Genomic analyses of the natural microbiome of Caenorhabditis elegans.</title>
        <authorList>
            <person name="Samuel B."/>
        </authorList>
    </citation>
    <scope>NUCLEOTIDE SEQUENCE [LARGE SCALE GENOMIC DNA]</scope>
    <source>
        <strain evidence="9 10">JUb18</strain>
    </source>
</reference>
<organism evidence="9 10">
    <name type="scientific">Leucobacter luti</name>
    <dbReference type="NCBI Taxonomy" id="340320"/>
    <lineage>
        <taxon>Bacteria</taxon>
        <taxon>Bacillati</taxon>
        <taxon>Actinomycetota</taxon>
        <taxon>Actinomycetes</taxon>
        <taxon>Micrococcales</taxon>
        <taxon>Microbacteriaceae</taxon>
        <taxon>Leucobacter</taxon>
    </lineage>
</organism>
<evidence type="ECO:0000256" key="7">
    <source>
        <dbReference type="SAM" id="Phobius"/>
    </source>
</evidence>
<dbReference type="EMBL" id="SNYA01000009">
    <property type="protein sequence ID" value="TDP89450.1"/>
    <property type="molecule type" value="Genomic_DNA"/>
</dbReference>
<keyword evidence="5 7" id="KW-1133">Transmembrane helix</keyword>
<keyword evidence="6 7" id="KW-0472">Membrane</keyword>
<keyword evidence="4 7" id="KW-0812">Transmembrane</keyword>
<accession>A0A4R6RRQ0</accession>
<evidence type="ECO:0000256" key="2">
    <source>
        <dbReference type="ARBA" id="ARBA00005236"/>
    </source>
</evidence>
<comment type="subcellular location">
    <subcellularLocation>
        <location evidence="1">Cell membrane</location>
        <topology evidence="1">Multi-pass membrane protein</topology>
    </subcellularLocation>
</comment>
<dbReference type="PANTHER" id="PTHR30489:SF0">
    <property type="entry name" value="LIPOPROTEIN-RELEASING SYSTEM TRANSMEMBRANE PROTEIN LOLE"/>
    <property type="match status" value="1"/>
</dbReference>
<evidence type="ECO:0000256" key="3">
    <source>
        <dbReference type="ARBA" id="ARBA00022475"/>
    </source>
</evidence>
<protein>
    <recommendedName>
        <fullName evidence="8">ABC3 transporter permease C-terminal domain-containing protein</fullName>
    </recommendedName>
</protein>
<feature type="transmembrane region" description="Helical" evidence="7">
    <location>
        <begin position="381"/>
        <end position="412"/>
    </location>
</feature>
<feature type="transmembrane region" description="Helical" evidence="7">
    <location>
        <begin position="206"/>
        <end position="227"/>
    </location>
</feature>
<dbReference type="GO" id="GO:0044874">
    <property type="term" value="P:lipoprotein localization to outer membrane"/>
    <property type="evidence" value="ECO:0007669"/>
    <property type="project" value="TreeGrafter"/>
</dbReference>
<feature type="transmembrane region" description="Helical" evidence="7">
    <location>
        <begin position="110"/>
        <end position="136"/>
    </location>
</feature>
<evidence type="ECO:0000256" key="4">
    <source>
        <dbReference type="ARBA" id="ARBA00022692"/>
    </source>
</evidence>
<feature type="transmembrane region" description="Helical" evidence="7">
    <location>
        <begin position="20"/>
        <end position="38"/>
    </location>
</feature>
<dbReference type="OrthoDB" id="3171962at2"/>
<gene>
    <name evidence="9" type="ORF">EDF62_3179</name>
</gene>
<feature type="domain" description="ABC3 transporter permease C-terminal" evidence="8">
    <location>
        <begin position="344"/>
        <end position="458"/>
    </location>
</feature>
<feature type="transmembrane region" description="Helical" evidence="7">
    <location>
        <begin position="340"/>
        <end position="360"/>
    </location>
</feature>
<dbReference type="AlphaFoldDB" id="A0A4R6RRQ0"/>
<dbReference type="PANTHER" id="PTHR30489">
    <property type="entry name" value="LIPOPROTEIN-RELEASING SYSTEM TRANSMEMBRANE PROTEIN LOLE"/>
    <property type="match status" value="1"/>
</dbReference>
<feature type="transmembrane region" description="Helical" evidence="7">
    <location>
        <begin position="156"/>
        <end position="175"/>
    </location>
</feature>
<feature type="transmembrane region" description="Helical" evidence="7">
    <location>
        <begin position="299"/>
        <end position="320"/>
    </location>
</feature>
<dbReference type="Proteomes" id="UP000295601">
    <property type="component" value="Unassembled WGS sequence"/>
</dbReference>
<evidence type="ECO:0000313" key="9">
    <source>
        <dbReference type="EMBL" id="TDP89450.1"/>
    </source>
</evidence>
<keyword evidence="10" id="KW-1185">Reference proteome</keyword>
<sequence length="465" mass="48191">MIRLALAELRIDVRLWIGPLLVASVASAFVYLAAVYWWTLGTPSGAALIESFGSTVDEARAGSYVVYVSTAIPAIAVLGSTSAATIAAFATRIARWRLAGATPRQVRAVVTVQVLIVNTIGTLLGIAIALPLRQAAVDLLVRMVTRGDYTIPADNSLAPALVALAGSTLVCYLASFAPACRAARIPAVHAVRDSVEASKTMPVSRWIVAGILVFVLIQQVIVTVFATQTLGADSGVESAAATLALTLGVMMIATIGALAPVLVPALIRLWTAIVPSRFVPSWFIARHSAIEHPRQASTAVMPISIGIALYGILFGIIATWQNALRAAGLGGELNTIDTYVMLTPAAVIAVTGSVASILLTTRARTRQYALIRTAGAPPRTIVSIALAEAVSYSITAIGLGLAVAYASVLTAAGLLTATGLPATPLIDFRQMLLLAGIGIIAVLASLLVPALVAIRGNPRDTVALS</sequence>
<evidence type="ECO:0000256" key="1">
    <source>
        <dbReference type="ARBA" id="ARBA00004651"/>
    </source>
</evidence>
<proteinExistence type="inferred from homology"/>
<evidence type="ECO:0000256" key="5">
    <source>
        <dbReference type="ARBA" id="ARBA00022989"/>
    </source>
</evidence>
<evidence type="ECO:0000256" key="6">
    <source>
        <dbReference type="ARBA" id="ARBA00023136"/>
    </source>
</evidence>
<name>A0A4R6RRQ0_9MICO</name>
<dbReference type="GO" id="GO:0098797">
    <property type="term" value="C:plasma membrane protein complex"/>
    <property type="evidence" value="ECO:0007669"/>
    <property type="project" value="TreeGrafter"/>
</dbReference>
<dbReference type="InterPro" id="IPR003838">
    <property type="entry name" value="ABC3_permease_C"/>
</dbReference>
<feature type="transmembrane region" description="Helical" evidence="7">
    <location>
        <begin position="432"/>
        <end position="454"/>
    </location>
</feature>
<feature type="domain" description="ABC3 transporter permease C-terminal" evidence="8">
    <location>
        <begin position="66"/>
        <end position="186"/>
    </location>
</feature>
<feature type="transmembrane region" description="Helical" evidence="7">
    <location>
        <begin position="239"/>
        <end position="267"/>
    </location>
</feature>
<evidence type="ECO:0000259" key="8">
    <source>
        <dbReference type="Pfam" id="PF02687"/>
    </source>
</evidence>
<comment type="similarity">
    <text evidence="2">Belongs to the ABC-4 integral membrane protein family. LolC/E subfamily.</text>
</comment>
<evidence type="ECO:0000313" key="10">
    <source>
        <dbReference type="Proteomes" id="UP000295601"/>
    </source>
</evidence>
<keyword evidence="3" id="KW-1003">Cell membrane</keyword>
<feature type="transmembrane region" description="Helical" evidence="7">
    <location>
        <begin position="64"/>
        <end position="89"/>
    </location>
</feature>